<dbReference type="Gene3D" id="3.30.70.2970">
    <property type="entry name" value="Protein of unknown function (DUF541), domain 2"/>
    <property type="match status" value="1"/>
</dbReference>
<keyword evidence="2" id="KW-1185">Reference proteome</keyword>
<accession>A0ABZ0QG97</accession>
<gene>
    <name evidence="1" type="ORF">R8Z52_04585</name>
</gene>
<sequence length="220" mass="24397">MSFSSMAQDVTFPHVVTTGNAILSVAPDSAVLTSQIRVTQATADAVKLQVDKAVGRYTKDLLNQKIDKQFITSSNLSISPQYHYGDKGEKTLIGYVGSRQVEVTITDLTQLNHHIDLALADGMNQISGIQMGLRNRKSYEEQVLKAAMNDAQRKAQLLATGFNSQLGSIWQVEYHANQNIPRFERVSLLQTKASDVTNSYQNSQIELEANVDVIYRMSSE</sequence>
<evidence type="ECO:0000313" key="1">
    <source>
        <dbReference type="EMBL" id="WPC74508.1"/>
    </source>
</evidence>
<protein>
    <submittedName>
        <fullName evidence="1">SIMPL domain-containing protein</fullName>
    </submittedName>
</protein>
<reference evidence="1 2" key="1">
    <citation type="submission" date="2023-11" db="EMBL/GenBank/DDBJ databases">
        <title>Plant-associative lifestyle of Vibrio porteresiae and its evolutionary dynamics.</title>
        <authorList>
            <person name="Rameshkumar N."/>
            <person name="Kirti K."/>
        </authorList>
    </citation>
    <scope>NUCLEOTIDE SEQUENCE [LARGE SCALE GENOMIC DNA]</scope>
    <source>
        <strain evidence="1 2">MSSRF30</strain>
    </source>
</reference>
<dbReference type="Proteomes" id="UP001304071">
    <property type="component" value="Chromosome 1"/>
</dbReference>
<dbReference type="PANTHER" id="PTHR34387:SF1">
    <property type="entry name" value="PERIPLASMIC IMMUNOGENIC PROTEIN"/>
    <property type="match status" value="1"/>
</dbReference>
<dbReference type="Gene3D" id="3.30.110.170">
    <property type="entry name" value="Protein of unknown function (DUF541), domain 1"/>
    <property type="match status" value="1"/>
</dbReference>
<proteinExistence type="predicted"/>
<name>A0ABZ0QG97_9VIBR</name>
<evidence type="ECO:0000313" key="2">
    <source>
        <dbReference type="Proteomes" id="UP001304071"/>
    </source>
</evidence>
<dbReference type="InterPro" id="IPR007497">
    <property type="entry name" value="SIMPL/DUF541"/>
</dbReference>
<dbReference type="InterPro" id="IPR052022">
    <property type="entry name" value="26kDa_periplasmic_antigen"/>
</dbReference>
<dbReference type="EMBL" id="CP138203">
    <property type="protein sequence ID" value="WPC74508.1"/>
    <property type="molecule type" value="Genomic_DNA"/>
</dbReference>
<dbReference type="PANTHER" id="PTHR34387">
    <property type="entry name" value="SLR1258 PROTEIN"/>
    <property type="match status" value="1"/>
</dbReference>
<dbReference type="RefSeq" id="WP_261894744.1">
    <property type="nucleotide sequence ID" value="NZ_AP024895.1"/>
</dbReference>
<dbReference type="Pfam" id="PF04402">
    <property type="entry name" value="SIMPL"/>
    <property type="match status" value="1"/>
</dbReference>
<organism evidence="1 2">
    <name type="scientific">Vibrio porteresiae DSM 19223</name>
    <dbReference type="NCBI Taxonomy" id="1123496"/>
    <lineage>
        <taxon>Bacteria</taxon>
        <taxon>Pseudomonadati</taxon>
        <taxon>Pseudomonadota</taxon>
        <taxon>Gammaproteobacteria</taxon>
        <taxon>Vibrionales</taxon>
        <taxon>Vibrionaceae</taxon>
        <taxon>Vibrio</taxon>
    </lineage>
</organism>